<evidence type="ECO:0000256" key="2">
    <source>
        <dbReference type="ARBA" id="ARBA00022801"/>
    </source>
</evidence>
<feature type="domain" description="Peptidase M24" evidence="4">
    <location>
        <begin position="299"/>
        <end position="509"/>
    </location>
</feature>
<dbReference type="InterPro" id="IPR000994">
    <property type="entry name" value="Pept_M24"/>
</dbReference>
<keyword evidence="8" id="KW-1185">Reference proteome</keyword>
<dbReference type="Proteomes" id="UP000446866">
    <property type="component" value="Unassembled WGS sequence"/>
</dbReference>
<dbReference type="Pfam" id="PF01321">
    <property type="entry name" value="Creatinase_N"/>
    <property type="match status" value="1"/>
</dbReference>
<reference evidence="7 8" key="1">
    <citation type="submission" date="2018-08" db="EMBL/GenBank/DDBJ databases">
        <title>Murine metabolic-syndrome-specific gut microbial biobank.</title>
        <authorList>
            <person name="Liu C."/>
        </authorList>
    </citation>
    <scope>NUCLEOTIDE SEQUENCE [LARGE SCALE GENOMIC DNA]</scope>
    <source>
        <strain evidence="7 8">28</strain>
    </source>
</reference>
<feature type="domain" description="Peptidase M24 C-terminal" evidence="6">
    <location>
        <begin position="518"/>
        <end position="575"/>
    </location>
</feature>
<dbReference type="Pfam" id="PF16188">
    <property type="entry name" value="Peptidase_M24_C"/>
    <property type="match status" value="1"/>
</dbReference>
<dbReference type="InterPro" id="IPR036005">
    <property type="entry name" value="Creatinase/aminopeptidase-like"/>
</dbReference>
<dbReference type="InterPro" id="IPR000587">
    <property type="entry name" value="Creatinase_N"/>
</dbReference>
<dbReference type="GO" id="GO:0005737">
    <property type="term" value="C:cytoplasm"/>
    <property type="evidence" value="ECO:0007669"/>
    <property type="project" value="UniProtKB-ARBA"/>
</dbReference>
<dbReference type="GO" id="GO:0046872">
    <property type="term" value="F:metal ion binding"/>
    <property type="evidence" value="ECO:0007669"/>
    <property type="project" value="UniProtKB-KW"/>
</dbReference>
<evidence type="ECO:0000256" key="3">
    <source>
        <dbReference type="ARBA" id="ARBA00023211"/>
    </source>
</evidence>
<evidence type="ECO:0000313" key="7">
    <source>
        <dbReference type="EMBL" id="NBH61224.1"/>
    </source>
</evidence>
<dbReference type="Gene3D" id="3.90.230.10">
    <property type="entry name" value="Creatinase/methionine aminopeptidase superfamily"/>
    <property type="match status" value="1"/>
</dbReference>
<evidence type="ECO:0000259" key="6">
    <source>
        <dbReference type="Pfam" id="PF16188"/>
    </source>
</evidence>
<keyword evidence="1" id="KW-0479">Metal-binding</keyword>
<dbReference type="SUPFAM" id="SSF53092">
    <property type="entry name" value="Creatinase/prolidase N-terminal domain"/>
    <property type="match status" value="2"/>
</dbReference>
<dbReference type="InterPro" id="IPR050422">
    <property type="entry name" value="X-Pro_aminopeptidase_P"/>
</dbReference>
<dbReference type="Gene3D" id="3.40.350.10">
    <property type="entry name" value="Creatinase/prolidase N-terminal domain"/>
    <property type="match status" value="2"/>
</dbReference>
<proteinExistence type="predicted"/>
<sequence length="577" mass="64389">MKQEITRLRTVMKEHGLDGYLVPTTDFHGSEYVNDYFKCRQYLSGFTGSNGTLLVTEDDARLWTDSRYFIQAAKQLDGTGISMMQCQQPGVPEIEDYLPTIAGEGFKLGFDGRIVSFQNGEKYAASCEVVYDLDLVDEIWENRPAIKASKIYALPDAVTGEKATFKLSRVQKTLAEDGIDYHLITSLEDIAWLFNLRGDDVADTPVFFAFALITSNDARLYILDETFDKELVPAGVIVLPYLQVFEDLKGLASGKCLLNKRLVSYSLMQSIPETVEVVNGAGPIELMKAIKNSVEIAATRHAHIKDGAAMANFIYWLKKNAGKMEITEVSASEYLKQCRYAQDGLIELSFETMAGYGVNAASIHYDTQLGHPCYLKDEGLLLVDSGGQYIDGGTTDITRTISLGTLTREMQEHYTMVLQAYLALEHAQFTAETTGRELDQLPREKVKAAGSCYQYDTGHGVGHILSVHEGPRMIGPTDNHILPGMITSNEPGIYIEGSHGVRIESELLCVENPDGSRSFECITMCPLDRAAILPELLTDEELTWVNAYHREVYQKLAPLLEEDIKRWLAEETKEITR</sequence>
<keyword evidence="3" id="KW-0464">Manganese</keyword>
<evidence type="ECO:0000259" key="4">
    <source>
        <dbReference type="Pfam" id="PF00557"/>
    </source>
</evidence>
<dbReference type="InterPro" id="IPR029149">
    <property type="entry name" value="Creatin/AminoP/Spt16_N"/>
</dbReference>
<evidence type="ECO:0000256" key="1">
    <source>
        <dbReference type="ARBA" id="ARBA00022723"/>
    </source>
</evidence>
<feature type="domain" description="Creatinase N-terminal" evidence="5">
    <location>
        <begin position="5"/>
        <end position="130"/>
    </location>
</feature>
<dbReference type="PANTHER" id="PTHR43763">
    <property type="entry name" value="XAA-PRO AMINOPEPTIDASE 1"/>
    <property type="match status" value="1"/>
</dbReference>
<dbReference type="PANTHER" id="PTHR43763:SF6">
    <property type="entry name" value="XAA-PRO AMINOPEPTIDASE 1"/>
    <property type="match status" value="1"/>
</dbReference>
<keyword evidence="2" id="KW-0378">Hydrolase</keyword>
<dbReference type="FunFam" id="3.90.230.10:FF:000007">
    <property type="entry name" value="Xaa-Pro aminopeptidase P"/>
    <property type="match status" value="1"/>
</dbReference>
<comment type="caution">
    <text evidence="7">The sequence shown here is derived from an EMBL/GenBank/DDBJ whole genome shotgun (WGS) entry which is preliminary data.</text>
</comment>
<gene>
    <name evidence="7" type="ORF">D0435_06110</name>
</gene>
<dbReference type="AlphaFoldDB" id="A0A845QID6"/>
<dbReference type="EMBL" id="QXWK01000010">
    <property type="protein sequence ID" value="NBH61224.1"/>
    <property type="molecule type" value="Genomic_DNA"/>
</dbReference>
<dbReference type="RefSeq" id="WP_160201508.1">
    <property type="nucleotide sequence ID" value="NZ_QXWK01000010.1"/>
</dbReference>
<evidence type="ECO:0000259" key="5">
    <source>
        <dbReference type="Pfam" id="PF01321"/>
    </source>
</evidence>
<accession>A0A845QID6</accession>
<dbReference type="Pfam" id="PF00557">
    <property type="entry name" value="Peptidase_M24"/>
    <property type="match status" value="1"/>
</dbReference>
<dbReference type="GO" id="GO:0016787">
    <property type="term" value="F:hydrolase activity"/>
    <property type="evidence" value="ECO:0007669"/>
    <property type="project" value="UniProtKB-KW"/>
</dbReference>
<dbReference type="SUPFAM" id="SSF55920">
    <property type="entry name" value="Creatinase/aminopeptidase"/>
    <property type="match status" value="1"/>
</dbReference>
<protein>
    <submittedName>
        <fullName evidence="7">M24 family metallopeptidase</fullName>
    </submittedName>
</protein>
<name>A0A845QID6_9FIRM</name>
<evidence type="ECO:0000313" key="8">
    <source>
        <dbReference type="Proteomes" id="UP000446866"/>
    </source>
</evidence>
<dbReference type="InterPro" id="IPR032416">
    <property type="entry name" value="Peptidase_M24_C"/>
</dbReference>
<dbReference type="Pfam" id="PF16189">
    <property type="entry name" value="Creatinase_N_2"/>
    <property type="match status" value="1"/>
</dbReference>
<organism evidence="7 8">
    <name type="scientific">Anaerotruncus colihominis</name>
    <dbReference type="NCBI Taxonomy" id="169435"/>
    <lineage>
        <taxon>Bacteria</taxon>
        <taxon>Bacillati</taxon>
        <taxon>Bacillota</taxon>
        <taxon>Clostridia</taxon>
        <taxon>Eubacteriales</taxon>
        <taxon>Oscillospiraceae</taxon>
        <taxon>Anaerotruncus</taxon>
    </lineage>
</organism>